<dbReference type="STRING" id="1121001.SAMN02745857_04249"/>
<dbReference type="GO" id="GO:0043565">
    <property type="term" value="F:sequence-specific DNA binding"/>
    <property type="evidence" value="ECO:0007669"/>
    <property type="project" value="TreeGrafter"/>
</dbReference>
<evidence type="ECO:0000313" key="6">
    <source>
        <dbReference type="EMBL" id="SMC29906.1"/>
    </source>
</evidence>
<dbReference type="Proteomes" id="UP000192761">
    <property type="component" value="Unassembled WGS sequence"/>
</dbReference>
<evidence type="ECO:0000256" key="2">
    <source>
        <dbReference type="ARBA" id="ARBA00023015"/>
    </source>
</evidence>
<dbReference type="PANTHER" id="PTHR30537:SF5">
    <property type="entry name" value="HTH-TYPE TRANSCRIPTIONAL ACTIVATOR TTDR-RELATED"/>
    <property type="match status" value="1"/>
</dbReference>
<reference evidence="6 7" key="1">
    <citation type="submission" date="2017-04" db="EMBL/GenBank/DDBJ databases">
        <authorList>
            <person name="Afonso C.L."/>
            <person name="Miller P.J."/>
            <person name="Scott M.A."/>
            <person name="Spackman E."/>
            <person name="Goraichik I."/>
            <person name="Dimitrov K.M."/>
            <person name="Suarez D.L."/>
            <person name="Swayne D.E."/>
        </authorList>
    </citation>
    <scope>NUCLEOTIDE SEQUENCE [LARGE SCALE GENOMIC DNA]</scope>
    <source>
        <strain evidence="6 7">DSM 23236</strain>
    </source>
</reference>
<dbReference type="GO" id="GO:0003700">
    <property type="term" value="F:DNA-binding transcription factor activity"/>
    <property type="evidence" value="ECO:0007669"/>
    <property type="project" value="InterPro"/>
</dbReference>
<dbReference type="EMBL" id="FWXD01000052">
    <property type="protein sequence ID" value="SMC29906.1"/>
    <property type="molecule type" value="Genomic_DNA"/>
</dbReference>
<dbReference type="SUPFAM" id="SSF46785">
    <property type="entry name" value="Winged helix' DNA-binding domain"/>
    <property type="match status" value="1"/>
</dbReference>
<feature type="domain" description="HTH lysR-type" evidence="5">
    <location>
        <begin position="1"/>
        <end position="53"/>
    </location>
</feature>
<dbReference type="FunFam" id="1.10.10.10:FF:000001">
    <property type="entry name" value="LysR family transcriptional regulator"/>
    <property type="match status" value="1"/>
</dbReference>
<dbReference type="Gene3D" id="1.10.10.10">
    <property type="entry name" value="Winged helix-like DNA-binding domain superfamily/Winged helix DNA-binding domain"/>
    <property type="match status" value="1"/>
</dbReference>
<dbReference type="Gene3D" id="3.40.190.290">
    <property type="match status" value="1"/>
</dbReference>
<dbReference type="Pfam" id="PF00126">
    <property type="entry name" value="HTH_1"/>
    <property type="match status" value="1"/>
</dbReference>
<evidence type="ECO:0000313" key="7">
    <source>
        <dbReference type="Proteomes" id="UP000192761"/>
    </source>
</evidence>
<evidence type="ECO:0000256" key="4">
    <source>
        <dbReference type="ARBA" id="ARBA00023163"/>
    </source>
</evidence>
<organism evidence="6 7">
    <name type="scientific">Andreprevotia lacus DSM 23236</name>
    <dbReference type="NCBI Taxonomy" id="1121001"/>
    <lineage>
        <taxon>Bacteria</taxon>
        <taxon>Pseudomonadati</taxon>
        <taxon>Pseudomonadota</taxon>
        <taxon>Betaproteobacteria</taxon>
        <taxon>Neisseriales</taxon>
        <taxon>Chitinibacteraceae</taxon>
        <taxon>Andreprevotia</taxon>
    </lineage>
</organism>
<dbReference type="InterPro" id="IPR058163">
    <property type="entry name" value="LysR-type_TF_proteobact-type"/>
</dbReference>
<keyword evidence="4" id="KW-0804">Transcription</keyword>
<dbReference type="InterPro" id="IPR005119">
    <property type="entry name" value="LysR_subst-bd"/>
</dbReference>
<dbReference type="PANTHER" id="PTHR30537">
    <property type="entry name" value="HTH-TYPE TRANSCRIPTIONAL REGULATOR"/>
    <property type="match status" value="1"/>
</dbReference>
<evidence type="ECO:0000256" key="1">
    <source>
        <dbReference type="ARBA" id="ARBA00009437"/>
    </source>
</evidence>
<comment type="similarity">
    <text evidence="1">Belongs to the LysR transcriptional regulatory family.</text>
</comment>
<dbReference type="InterPro" id="IPR036390">
    <property type="entry name" value="WH_DNA-bd_sf"/>
</dbReference>
<keyword evidence="2" id="KW-0805">Transcription regulation</keyword>
<keyword evidence="3 6" id="KW-0238">DNA-binding</keyword>
<dbReference type="InterPro" id="IPR036388">
    <property type="entry name" value="WH-like_DNA-bd_sf"/>
</dbReference>
<accession>A0A1W1Y182</accession>
<dbReference type="PROSITE" id="PS50931">
    <property type="entry name" value="HTH_LYSR"/>
    <property type="match status" value="1"/>
</dbReference>
<dbReference type="GO" id="GO:0006351">
    <property type="term" value="P:DNA-templated transcription"/>
    <property type="evidence" value="ECO:0007669"/>
    <property type="project" value="TreeGrafter"/>
</dbReference>
<protein>
    <submittedName>
        <fullName evidence="6">DNA-binding transcriptional regulator, LysR family</fullName>
    </submittedName>
</protein>
<dbReference type="Pfam" id="PF03466">
    <property type="entry name" value="LysR_substrate"/>
    <property type="match status" value="1"/>
</dbReference>
<keyword evidence="7" id="KW-1185">Reference proteome</keyword>
<proteinExistence type="inferred from homology"/>
<name>A0A1W1Y182_9NEIS</name>
<dbReference type="InterPro" id="IPR000847">
    <property type="entry name" value="LysR_HTH_N"/>
</dbReference>
<gene>
    <name evidence="6" type="ORF">SAMN02745857_04249</name>
</gene>
<dbReference type="AlphaFoldDB" id="A0A1W1Y182"/>
<sequence length="292" mass="32137">MQVFAAVVDAGSFSAAADTLDITPVMVGKHVRQLESQLGLRLIERSTRRHSITEAGKQYYASCRQVLELIQQADAALEPLHHQPRGLLRVSAPVTMGSQVIAPCLAAYLARYPEVEVELLLSNSMVDLIGDNFDLAVRVGPLRDEGLVAKALPPHQLALAASPDYLARYGTPAHPAELAEHHCLTHRLWSERQGWTSITDRDGNQWPTRSRLACNDSQALRQLALQGAGITRQPLVLLRADLAAGALLPVLPDYWPAPLPCNLVYLPDVRPRPKLHSLVDYLLEVLPDWLAC</sequence>
<evidence type="ECO:0000256" key="3">
    <source>
        <dbReference type="ARBA" id="ARBA00023125"/>
    </source>
</evidence>
<evidence type="ECO:0000259" key="5">
    <source>
        <dbReference type="PROSITE" id="PS50931"/>
    </source>
</evidence>
<dbReference type="SUPFAM" id="SSF53850">
    <property type="entry name" value="Periplasmic binding protein-like II"/>
    <property type="match status" value="1"/>
</dbReference>